<dbReference type="FunFam" id="3.20.20.80:FF:000013">
    <property type="entry name" value="lactase-phlorizin hydrolase"/>
    <property type="match status" value="1"/>
</dbReference>
<feature type="signal peptide" evidence="7">
    <location>
        <begin position="1"/>
        <end position="16"/>
    </location>
</feature>
<dbReference type="Pfam" id="PF00232">
    <property type="entry name" value="Glyco_hydro_1"/>
    <property type="match status" value="1"/>
</dbReference>
<comment type="subunit">
    <text evidence="2">Homodimer.</text>
</comment>
<evidence type="ECO:0000256" key="4">
    <source>
        <dbReference type="ARBA" id="ARBA00023180"/>
    </source>
</evidence>
<sequence>MLRLLITSCLLTLTAGQDDINTSTFPEDFLFGTATAAYQIEVTLVLSLIVFDIALFRLADDDINNTTFPEHFFFGTATSAYQIEGAWNSYGKGENIWDRFTHLNNSPIPDKATADVACDSYHRYKQDVQMLKAIGSQVYRLSISWSRILPNGFPDDINQEGVDYYKQLFAELKANGIVPYVTIFHFDTPQPLEDLGGWTNSSMAKWFGDYARIVYSLFGDDVKHWMTVNEPKQTCHLGYGTGEFPPGVQSPGVKEYACVKNTVVAHAVAWRIYHKEFRKKQKGQVGIVIDSQWYEPANSSNPSDQRASQMGLNFAYGLYAHPLVYGDYPPMVKNVVRRRSLMQGYRQSRLPDFSSKEKSLIKGAYDFLGLNYYSALMVRMDPHPDPDAKGYDGDSEIQTYYNGTWESTDKEKEKIVPWGIRKLLYWMKETLKDPKIVITENGLPDLGADLNDTLRIKYIKLHLSNVKDSIDKDGVNVRGYIHWTLMDNFELRAGYKLKFGLFKVDFDTLDRTPKASAEYFRKIVETRCLVDKCQDSTNYYK</sequence>
<dbReference type="InterPro" id="IPR033132">
    <property type="entry name" value="GH_1_N_CS"/>
</dbReference>
<dbReference type="OrthoDB" id="65569at2759"/>
<keyword evidence="4" id="KW-0325">Glycoprotein</keyword>
<reference evidence="8" key="1">
    <citation type="submission" date="2022-01" db="EMBL/GenBank/DDBJ databases">
        <authorList>
            <person name="King R."/>
        </authorList>
    </citation>
    <scope>NUCLEOTIDE SEQUENCE</scope>
</reference>
<evidence type="ECO:0000256" key="1">
    <source>
        <dbReference type="ARBA" id="ARBA00010838"/>
    </source>
</evidence>
<comment type="similarity">
    <text evidence="1 6">Belongs to the glycosyl hydrolase 1 family.</text>
</comment>
<evidence type="ECO:0000256" key="6">
    <source>
        <dbReference type="RuleBase" id="RU003690"/>
    </source>
</evidence>
<accession>A0A9N9XLR2</accession>
<dbReference type="Gene3D" id="3.20.20.80">
    <property type="entry name" value="Glycosidases"/>
    <property type="match status" value="2"/>
</dbReference>
<name>A0A9N9XLR2_PHYSR</name>
<evidence type="ECO:0000313" key="8">
    <source>
        <dbReference type="EMBL" id="CAG9857450.1"/>
    </source>
</evidence>
<proteinExistence type="inferred from homology"/>
<dbReference type="AlphaFoldDB" id="A0A9N9XLR2"/>
<keyword evidence="9" id="KW-1185">Reference proteome</keyword>
<dbReference type="GO" id="GO:0005975">
    <property type="term" value="P:carbohydrate metabolic process"/>
    <property type="evidence" value="ECO:0007669"/>
    <property type="project" value="InterPro"/>
</dbReference>
<evidence type="ECO:0000256" key="3">
    <source>
        <dbReference type="ARBA" id="ARBA00022801"/>
    </source>
</evidence>
<dbReference type="InterPro" id="IPR001360">
    <property type="entry name" value="Glyco_hydro_1"/>
</dbReference>
<evidence type="ECO:0000256" key="7">
    <source>
        <dbReference type="SAM" id="SignalP"/>
    </source>
</evidence>
<evidence type="ECO:0008006" key="10">
    <source>
        <dbReference type="Google" id="ProtNLM"/>
    </source>
</evidence>
<keyword evidence="5" id="KW-0326">Glycosidase</keyword>
<dbReference type="SUPFAM" id="SSF51445">
    <property type="entry name" value="(Trans)glycosidases"/>
    <property type="match status" value="2"/>
</dbReference>
<dbReference type="PANTHER" id="PTHR10353:SF36">
    <property type="entry name" value="LP05116P"/>
    <property type="match status" value="1"/>
</dbReference>
<evidence type="ECO:0000256" key="2">
    <source>
        <dbReference type="ARBA" id="ARBA00011738"/>
    </source>
</evidence>
<gene>
    <name evidence="8" type="ORF">PHYEVI_LOCUS3855</name>
</gene>
<protein>
    <recommendedName>
        <fullName evidence="10">Glycoside hydrolase family 1</fullName>
    </recommendedName>
</protein>
<dbReference type="PRINTS" id="PR00131">
    <property type="entry name" value="GLHYDRLASE1"/>
</dbReference>
<dbReference type="PANTHER" id="PTHR10353">
    <property type="entry name" value="GLYCOSYL HYDROLASE"/>
    <property type="match status" value="1"/>
</dbReference>
<keyword evidence="3" id="KW-0378">Hydrolase</keyword>
<dbReference type="PROSITE" id="PS00653">
    <property type="entry name" value="GLYCOSYL_HYDROL_F1_2"/>
    <property type="match status" value="2"/>
</dbReference>
<keyword evidence="7" id="KW-0732">Signal</keyword>
<evidence type="ECO:0000256" key="5">
    <source>
        <dbReference type="ARBA" id="ARBA00023295"/>
    </source>
</evidence>
<dbReference type="EMBL" id="OU900107">
    <property type="protein sequence ID" value="CAG9857450.1"/>
    <property type="molecule type" value="Genomic_DNA"/>
</dbReference>
<dbReference type="Proteomes" id="UP001153712">
    <property type="component" value="Chromosome 14"/>
</dbReference>
<feature type="chain" id="PRO_5040400547" description="Glycoside hydrolase family 1" evidence="7">
    <location>
        <begin position="17"/>
        <end position="541"/>
    </location>
</feature>
<dbReference type="GO" id="GO:0008422">
    <property type="term" value="F:beta-glucosidase activity"/>
    <property type="evidence" value="ECO:0007669"/>
    <property type="project" value="TreeGrafter"/>
</dbReference>
<evidence type="ECO:0000313" key="9">
    <source>
        <dbReference type="Proteomes" id="UP001153712"/>
    </source>
</evidence>
<dbReference type="InterPro" id="IPR017853">
    <property type="entry name" value="GH"/>
</dbReference>
<organism evidence="8 9">
    <name type="scientific">Phyllotreta striolata</name>
    <name type="common">Striped flea beetle</name>
    <name type="synonym">Crioceris striolata</name>
    <dbReference type="NCBI Taxonomy" id="444603"/>
    <lineage>
        <taxon>Eukaryota</taxon>
        <taxon>Metazoa</taxon>
        <taxon>Ecdysozoa</taxon>
        <taxon>Arthropoda</taxon>
        <taxon>Hexapoda</taxon>
        <taxon>Insecta</taxon>
        <taxon>Pterygota</taxon>
        <taxon>Neoptera</taxon>
        <taxon>Endopterygota</taxon>
        <taxon>Coleoptera</taxon>
        <taxon>Polyphaga</taxon>
        <taxon>Cucujiformia</taxon>
        <taxon>Chrysomeloidea</taxon>
        <taxon>Chrysomelidae</taxon>
        <taxon>Galerucinae</taxon>
        <taxon>Alticini</taxon>
        <taxon>Phyllotreta</taxon>
    </lineage>
</organism>